<evidence type="ECO:0000313" key="3">
    <source>
        <dbReference type="Proteomes" id="UP001151529"/>
    </source>
</evidence>
<gene>
    <name evidence="2" type="ORF">OIU85_008820</name>
</gene>
<reference evidence="2" key="1">
    <citation type="submission" date="2022-11" db="EMBL/GenBank/DDBJ databases">
        <authorList>
            <person name="Hyden B.L."/>
            <person name="Feng K."/>
            <person name="Yates T."/>
            <person name="Jawdy S."/>
            <person name="Smart L.B."/>
            <person name="Muchero W."/>
        </authorList>
    </citation>
    <scope>NUCLEOTIDE SEQUENCE</scope>
    <source>
        <tissue evidence="2">Shoot tip</tissue>
    </source>
</reference>
<dbReference type="EMBL" id="JAPFFL010000014">
    <property type="protein sequence ID" value="KAJ6678268.1"/>
    <property type="molecule type" value="Genomic_DNA"/>
</dbReference>
<keyword evidence="3" id="KW-1185">Reference proteome</keyword>
<proteinExistence type="predicted"/>
<comment type="caution">
    <text evidence="2">The sequence shown here is derived from an EMBL/GenBank/DDBJ whole genome shotgun (WGS) entry which is preliminary data.</text>
</comment>
<sequence length="144" mass="16588">MASTETAYIALLVTFKHYFYQALRILRKCLFRRYLPQWVVLFMAAFMGFFSHGLQLLVIRNTISLPSFLRRVLSSKIGQGMLNSVQSTNAFFEALEVIYYSSASFMNELINMAVGFALFISMKPPIYRGTFPDCKLLPKVLFIK</sequence>
<accession>A0A9Q0NYG6</accession>
<organism evidence="2 3">
    <name type="scientific">Salix viminalis</name>
    <name type="common">Common osier</name>
    <name type="synonym">Basket willow</name>
    <dbReference type="NCBI Taxonomy" id="40686"/>
    <lineage>
        <taxon>Eukaryota</taxon>
        <taxon>Viridiplantae</taxon>
        <taxon>Streptophyta</taxon>
        <taxon>Embryophyta</taxon>
        <taxon>Tracheophyta</taxon>
        <taxon>Spermatophyta</taxon>
        <taxon>Magnoliopsida</taxon>
        <taxon>eudicotyledons</taxon>
        <taxon>Gunneridae</taxon>
        <taxon>Pentapetalae</taxon>
        <taxon>rosids</taxon>
        <taxon>fabids</taxon>
        <taxon>Malpighiales</taxon>
        <taxon>Salicaceae</taxon>
        <taxon>Saliceae</taxon>
        <taxon>Salix</taxon>
    </lineage>
</organism>
<keyword evidence="1" id="KW-1133">Transmembrane helix</keyword>
<reference evidence="2" key="2">
    <citation type="journal article" date="2023" name="Int. J. Mol. Sci.">
        <title>De Novo Assembly and Annotation of 11 Diverse Shrub Willow (Salix) Genomes Reveals Novel Gene Organization in Sex-Linked Regions.</title>
        <authorList>
            <person name="Hyden B."/>
            <person name="Feng K."/>
            <person name="Yates T.B."/>
            <person name="Jawdy S."/>
            <person name="Cereghino C."/>
            <person name="Smart L.B."/>
            <person name="Muchero W."/>
        </authorList>
    </citation>
    <scope>NUCLEOTIDE SEQUENCE [LARGE SCALE GENOMIC DNA]</scope>
    <source>
        <tissue evidence="2">Shoot tip</tissue>
    </source>
</reference>
<evidence type="ECO:0000256" key="1">
    <source>
        <dbReference type="SAM" id="Phobius"/>
    </source>
</evidence>
<feature type="transmembrane region" description="Helical" evidence="1">
    <location>
        <begin position="38"/>
        <end position="59"/>
    </location>
</feature>
<evidence type="ECO:0000313" key="2">
    <source>
        <dbReference type="EMBL" id="KAJ6678268.1"/>
    </source>
</evidence>
<dbReference type="Proteomes" id="UP001151529">
    <property type="component" value="Chromosome 7"/>
</dbReference>
<feature type="transmembrane region" description="Helical" evidence="1">
    <location>
        <begin position="97"/>
        <end position="120"/>
    </location>
</feature>
<keyword evidence="1" id="KW-0472">Membrane</keyword>
<protein>
    <submittedName>
        <fullName evidence="2">Uncharacterized protein</fullName>
    </submittedName>
</protein>
<dbReference type="AlphaFoldDB" id="A0A9Q0NYG6"/>
<keyword evidence="1" id="KW-0812">Transmembrane</keyword>
<name>A0A9Q0NYG6_SALVM</name>